<evidence type="ECO:0000256" key="1">
    <source>
        <dbReference type="SAM" id="Phobius"/>
    </source>
</evidence>
<feature type="transmembrane region" description="Helical" evidence="1">
    <location>
        <begin position="7"/>
        <end position="25"/>
    </location>
</feature>
<evidence type="ECO:0000313" key="2">
    <source>
        <dbReference type="Proteomes" id="UP000887565"/>
    </source>
</evidence>
<dbReference type="Proteomes" id="UP000887565">
    <property type="component" value="Unplaced"/>
</dbReference>
<sequence>MSNLTDLCIIFSTTWEQYVVVLYTINHSNDSDYSNPFYTLITGTGIADLGMLLFNVYGILYDILGYRYLGGKLDSFLGFLLYWSLGWYGTQIFVVHMVDFGRWCAGLDAAKSDGSANLT</sequence>
<dbReference type="AlphaFoldDB" id="A0A915HL08"/>
<keyword evidence="1" id="KW-1133">Transmembrane helix</keyword>
<organism evidence="2 3">
    <name type="scientific">Romanomermis culicivorax</name>
    <name type="common">Nematode worm</name>
    <dbReference type="NCBI Taxonomy" id="13658"/>
    <lineage>
        <taxon>Eukaryota</taxon>
        <taxon>Metazoa</taxon>
        <taxon>Ecdysozoa</taxon>
        <taxon>Nematoda</taxon>
        <taxon>Enoplea</taxon>
        <taxon>Dorylaimia</taxon>
        <taxon>Mermithida</taxon>
        <taxon>Mermithoidea</taxon>
        <taxon>Mermithidae</taxon>
        <taxon>Romanomermis</taxon>
    </lineage>
</organism>
<proteinExistence type="predicted"/>
<evidence type="ECO:0000313" key="3">
    <source>
        <dbReference type="WBParaSite" id="nRc.2.0.1.t02027-RA"/>
    </source>
</evidence>
<accession>A0A915HL08</accession>
<keyword evidence="1" id="KW-0472">Membrane</keyword>
<reference evidence="3" key="1">
    <citation type="submission" date="2022-11" db="UniProtKB">
        <authorList>
            <consortium name="WormBaseParasite"/>
        </authorList>
    </citation>
    <scope>IDENTIFICATION</scope>
</reference>
<name>A0A915HL08_ROMCU</name>
<feature type="transmembrane region" description="Helical" evidence="1">
    <location>
        <begin position="37"/>
        <end position="64"/>
    </location>
</feature>
<dbReference type="WBParaSite" id="nRc.2.0.1.t02027-RA">
    <property type="protein sequence ID" value="nRc.2.0.1.t02027-RA"/>
    <property type="gene ID" value="nRc.2.0.1.g02027"/>
</dbReference>
<keyword evidence="1" id="KW-0812">Transmembrane</keyword>
<feature type="transmembrane region" description="Helical" evidence="1">
    <location>
        <begin position="76"/>
        <end position="98"/>
    </location>
</feature>
<protein>
    <submittedName>
        <fullName evidence="3">Uncharacterized protein</fullName>
    </submittedName>
</protein>
<keyword evidence="2" id="KW-1185">Reference proteome</keyword>